<organism evidence="2 3">
    <name type="scientific">Eragrostis curvula</name>
    <name type="common">weeping love grass</name>
    <dbReference type="NCBI Taxonomy" id="38414"/>
    <lineage>
        <taxon>Eukaryota</taxon>
        <taxon>Viridiplantae</taxon>
        <taxon>Streptophyta</taxon>
        <taxon>Embryophyta</taxon>
        <taxon>Tracheophyta</taxon>
        <taxon>Spermatophyta</taxon>
        <taxon>Magnoliopsida</taxon>
        <taxon>Liliopsida</taxon>
        <taxon>Poales</taxon>
        <taxon>Poaceae</taxon>
        <taxon>PACMAD clade</taxon>
        <taxon>Chloridoideae</taxon>
        <taxon>Eragrostideae</taxon>
        <taxon>Eragrostidinae</taxon>
        <taxon>Eragrostis</taxon>
    </lineage>
</organism>
<gene>
    <name evidence="2" type="ORF">EJB05_10486</name>
</gene>
<feature type="compositionally biased region" description="Basic residues" evidence="1">
    <location>
        <begin position="70"/>
        <end position="81"/>
    </location>
</feature>
<dbReference type="AlphaFoldDB" id="A0A5J9VNY7"/>
<protein>
    <submittedName>
        <fullName evidence="2">Uncharacterized protein</fullName>
    </submittedName>
</protein>
<dbReference type="Gramene" id="TVU37185">
    <property type="protein sequence ID" value="TVU37185"/>
    <property type="gene ID" value="EJB05_10486"/>
</dbReference>
<evidence type="ECO:0000256" key="1">
    <source>
        <dbReference type="SAM" id="MobiDB-lite"/>
    </source>
</evidence>
<name>A0A5J9VNY7_9POAL</name>
<evidence type="ECO:0000313" key="3">
    <source>
        <dbReference type="Proteomes" id="UP000324897"/>
    </source>
</evidence>
<accession>A0A5J9VNY7</accession>
<keyword evidence="3" id="KW-1185">Reference proteome</keyword>
<feature type="region of interest" description="Disordered" evidence="1">
    <location>
        <begin position="1"/>
        <end position="81"/>
    </location>
</feature>
<proteinExistence type="predicted"/>
<dbReference type="EMBL" id="RWGY01000007">
    <property type="protein sequence ID" value="TVU37185.1"/>
    <property type="molecule type" value="Genomic_DNA"/>
</dbReference>
<reference evidence="2 3" key="1">
    <citation type="journal article" date="2019" name="Sci. Rep.">
        <title>A high-quality genome of Eragrostis curvula grass provides insights into Poaceae evolution and supports new strategies to enhance forage quality.</title>
        <authorList>
            <person name="Carballo J."/>
            <person name="Santos B.A.C.M."/>
            <person name="Zappacosta D."/>
            <person name="Garbus I."/>
            <person name="Selva J.P."/>
            <person name="Gallo C.A."/>
            <person name="Diaz A."/>
            <person name="Albertini E."/>
            <person name="Caccamo M."/>
            <person name="Echenique V."/>
        </authorList>
    </citation>
    <scope>NUCLEOTIDE SEQUENCE [LARGE SCALE GENOMIC DNA]</scope>
    <source>
        <strain evidence="3">cv. Victoria</strain>
        <tissue evidence="2">Leaf</tissue>
    </source>
</reference>
<feature type="non-terminal residue" evidence="2">
    <location>
        <position position="1"/>
    </location>
</feature>
<sequence length="81" mass="9241">MPSMAHDHQSVPAAGAERTEWSPAMMAGDHSVRSAPERKHRAELRRDHFCPSRHAASNAVALDRLPHPERRLRRTRQRSSQ</sequence>
<comment type="caution">
    <text evidence="2">The sequence shown here is derived from an EMBL/GenBank/DDBJ whole genome shotgun (WGS) entry which is preliminary data.</text>
</comment>
<evidence type="ECO:0000313" key="2">
    <source>
        <dbReference type="EMBL" id="TVU37185.1"/>
    </source>
</evidence>
<dbReference type="Proteomes" id="UP000324897">
    <property type="component" value="Chromosome 4"/>
</dbReference>